<dbReference type="AlphaFoldDB" id="A0A9P4BG86"/>
<evidence type="ECO:0000313" key="2">
    <source>
        <dbReference type="EMBL" id="KAB7395919.1"/>
    </source>
</evidence>
<name>A0A9P4BG86_BIFLN</name>
<dbReference type="EMBL" id="WDQK01000005">
    <property type="protein sequence ID" value="KAB7395919.1"/>
    <property type="molecule type" value="Genomic_DNA"/>
</dbReference>
<protein>
    <submittedName>
        <fullName evidence="2">Uncharacterized protein</fullName>
    </submittedName>
</protein>
<gene>
    <name evidence="2" type="ORF">GBB40_03510</name>
    <name evidence="1" type="ORF">GBB63_00300</name>
</gene>
<evidence type="ECO:0000313" key="3">
    <source>
        <dbReference type="Proteomes" id="UP000460881"/>
    </source>
</evidence>
<proteinExistence type="predicted"/>
<dbReference type="EMBL" id="WDRC01000001">
    <property type="protein sequence ID" value="KAB7361198.1"/>
    <property type="molecule type" value="Genomic_DNA"/>
</dbReference>
<sequence length="114" mass="12964">MTTEHRENRSLPIRTAVEPASLLPLSAHMSYGQMRMALYNVAPDLQVSPRAQSFAHFGLHPPYHCTHHSNRGCMAILKRRPQPLHQNGSPIDMNPFRLSALEHRNIFAAEIRAF</sequence>
<reference evidence="3 4" key="1">
    <citation type="journal article" date="2019" name="Nat. Med.">
        <title>A library of human gut bacterial isolates paired with longitudinal multiomics data enables mechanistic microbiome research.</title>
        <authorList>
            <person name="Poyet M."/>
            <person name="Groussin M."/>
            <person name="Gibbons S.M."/>
            <person name="Avila-Pacheco J."/>
            <person name="Jiang X."/>
            <person name="Kearney S.M."/>
            <person name="Perrotta A.R."/>
            <person name="Berdy B."/>
            <person name="Zhao S."/>
            <person name="Lieberman T.D."/>
            <person name="Swanson P.K."/>
            <person name="Smith M."/>
            <person name="Roesemann S."/>
            <person name="Alexander J.E."/>
            <person name="Rich S.A."/>
            <person name="Livny J."/>
            <person name="Vlamakis H."/>
            <person name="Clish C."/>
            <person name="Bullock K."/>
            <person name="Deik A."/>
            <person name="Scott J."/>
            <person name="Pierce K.A."/>
            <person name="Xavier R.J."/>
            <person name="Alm E.J."/>
        </authorList>
    </citation>
    <scope>NUCLEOTIDE SEQUENCE [LARGE SCALE GENOMIC DNA]</scope>
    <source>
        <strain evidence="2 4">BIOML-A37</strain>
        <strain evidence="1 3">BIOML-A55</strain>
    </source>
</reference>
<dbReference type="Proteomes" id="UP000468842">
    <property type="component" value="Unassembled WGS sequence"/>
</dbReference>
<accession>A0A9P4BG86</accession>
<organism evidence="2 4">
    <name type="scientific">Bifidobacterium longum</name>
    <dbReference type="NCBI Taxonomy" id="216816"/>
    <lineage>
        <taxon>Bacteria</taxon>
        <taxon>Bacillati</taxon>
        <taxon>Actinomycetota</taxon>
        <taxon>Actinomycetes</taxon>
        <taxon>Bifidobacteriales</taxon>
        <taxon>Bifidobacteriaceae</taxon>
        <taxon>Bifidobacterium</taxon>
    </lineage>
</organism>
<evidence type="ECO:0000313" key="4">
    <source>
        <dbReference type="Proteomes" id="UP000468842"/>
    </source>
</evidence>
<dbReference type="Proteomes" id="UP000460881">
    <property type="component" value="Unassembled WGS sequence"/>
</dbReference>
<evidence type="ECO:0000313" key="1">
    <source>
        <dbReference type="EMBL" id="KAB7361198.1"/>
    </source>
</evidence>
<comment type="caution">
    <text evidence="2">The sequence shown here is derived from an EMBL/GenBank/DDBJ whole genome shotgun (WGS) entry which is preliminary data.</text>
</comment>